<feature type="transmembrane region" description="Helical" evidence="2">
    <location>
        <begin position="153"/>
        <end position="177"/>
    </location>
</feature>
<keyword evidence="2" id="KW-1133">Transmembrane helix</keyword>
<feature type="compositionally biased region" description="Polar residues" evidence="1">
    <location>
        <begin position="128"/>
        <end position="144"/>
    </location>
</feature>
<comment type="caution">
    <text evidence="4">The sequence shown here is derived from an EMBL/GenBank/DDBJ whole genome shotgun (WGS) entry which is preliminary data.</text>
</comment>
<keyword evidence="2" id="KW-0472">Membrane</keyword>
<dbReference type="InterPro" id="IPR025874">
    <property type="entry name" value="DZR"/>
</dbReference>
<dbReference type="RefSeq" id="WP_169078154.1">
    <property type="nucleotide sequence ID" value="NZ_JAAIIF010000002.1"/>
</dbReference>
<organism evidence="4 5">
    <name type="scientific">Bifidobacterium erythrocebi</name>
    <dbReference type="NCBI Taxonomy" id="2675325"/>
    <lineage>
        <taxon>Bacteria</taxon>
        <taxon>Bacillati</taxon>
        <taxon>Actinomycetota</taxon>
        <taxon>Actinomycetes</taxon>
        <taxon>Bifidobacteriales</taxon>
        <taxon>Bifidobacteriaceae</taxon>
        <taxon>Bifidobacterium</taxon>
    </lineage>
</organism>
<feature type="domain" description="DZANK-type" evidence="3">
    <location>
        <begin position="3"/>
        <end position="79"/>
    </location>
</feature>
<name>A0A7Y0ERZ4_9BIFI</name>
<evidence type="ECO:0000256" key="2">
    <source>
        <dbReference type="SAM" id="Phobius"/>
    </source>
</evidence>
<dbReference type="Proteomes" id="UP000529710">
    <property type="component" value="Unassembled WGS sequence"/>
</dbReference>
<evidence type="ECO:0000313" key="4">
    <source>
        <dbReference type="EMBL" id="NMM95320.1"/>
    </source>
</evidence>
<evidence type="ECO:0000256" key="1">
    <source>
        <dbReference type="SAM" id="MobiDB-lite"/>
    </source>
</evidence>
<dbReference type="AlphaFoldDB" id="A0A7Y0ERZ4"/>
<feature type="region of interest" description="Disordered" evidence="1">
    <location>
        <begin position="128"/>
        <end position="148"/>
    </location>
</feature>
<sequence length="463" mass="48915">MRCDNCGAQVGQEDRFCEQCGKPVAHADVQQQNTVQPDTAQRGMESGDAMPAAVQPSEVSCRFCGSPAEPDMRFCQNCGMALGGDDAGAGGTGARPVQTAPVGAGTGADTDTAVVPAANTTAYGTQTVGTQSVGLPSDGSQSAGSRPGSHRKAVIAIVAVIAVVAIVAALVACFQLGRRSASNDAGRASASASASQSGTHARSGSHGDTTSKSKDSDSTVVCDSTPTAEVDSVDHSGSTMIATVRFSASSCDGEFKQRDVRIAFKDGDDTVAAAVFDFSAKPLRFSDGETTAKLAFSTSQYWRPYDLIDAYTTSVSLRTKTSGEGKGNTDTHGAYGGANVDATEIERYAHDALEWQVDHDQLDISRFYDAPTTQLSSKKYGMEIDGKVWKYGDIYAQFLDLRAKWPSAVMLWASDYTYYTRNGHESDFYVVLSGETFDSKDAGKSWCSENHFGANDCMAIQLD</sequence>
<evidence type="ECO:0000259" key="3">
    <source>
        <dbReference type="Pfam" id="PF12773"/>
    </source>
</evidence>
<dbReference type="Pfam" id="PF12773">
    <property type="entry name" value="DZR"/>
    <property type="match status" value="1"/>
</dbReference>
<accession>A0A7Y0ERZ4</accession>
<gene>
    <name evidence="4" type="ORF">G1C98_0056</name>
</gene>
<keyword evidence="2" id="KW-0812">Transmembrane</keyword>
<evidence type="ECO:0000313" key="5">
    <source>
        <dbReference type="Proteomes" id="UP000529710"/>
    </source>
</evidence>
<reference evidence="4 5" key="1">
    <citation type="submission" date="2020-02" db="EMBL/GenBank/DDBJ databases">
        <title>Characterization of phylogenetic diversity of novel bifidobacterial species isolated in Czech ZOOs.</title>
        <authorList>
            <person name="Lugli G.A."/>
            <person name="Vera N.B."/>
            <person name="Ventura M."/>
        </authorList>
    </citation>
    <scope>NUCLEOTIDE SEQUENCE [LARGE SCALE GENOMIC DNA]</scope>
    <source>
        <strain evidence="4 5">DSM 109960</strain>
    </source>
</reference>
<protein>
    <recommendedName>
        <fullName evidence="3">DZANK-type domain-containing protein</fullName>
    </recommendedName>
</protein>
<feature type="region of interest" description="Disordered" evidence="1">
    <location>
        <begin position="184"/>
        <end position="234"/>
    </location>
</feature>
<keyword evidence="5" id="KW-1185">Reference proteome</keyword>
<feature type="compositionally biased region" description="Low complexity" evidence="1">
    <location>
        <begin position="184"/>
        <end position="201"/>
    </location>
</feature>
<proteinExistence type="predicted"/>
<dbReference type="EMBL" id="JAAIIF010000002">
    <property type="protein sequence ID" value="NMM95320.1"/>
    <property type="molecule type" value="Genomic_DNA"/>
</dbReference>